<dbReference type="Pfam" id="PF00990">
    <property type="entry name" value="GGDEF"/>
    <property type="match status" value="1"/>
</dbReference>
<evidence type="ECO:0000256" key="1">
    <source>
        <dbReference type="ARBA" id="ARBA00022553"/>
    </source>
</evidence>
<dbReference type="InterPro" id="IPR001789">
    <property type="entry name" value="Sig_transdc_resp-reg_receiver"/>
</dbReference>
<evidence type="ECO:0000313" key="6">
    <source>
        <dbReference type="Proteomes" id="UP001156706"/>
    </source>
</evidence>
<dbReference type="InterPro" id="IPR050595">
    <property type="entry name" value="Bact_response_regulator"/>
</dbReference>
<dbReference type="RefSeq" id="WP_284198410.1">
    <property type="nucleotide sequence ID" value="NZ_BSOG01000008.1"/>
</dbReference>
<feature type="domain" description="Response regulatory" evidence="3">
    <location>
        <begin position="12"/>
        <end position="130"/>
    </location>
</feature>
<sequence length="358" mass="38604">MSQTDITSNMPRILVVDDSRIVRATVKKHLSTQFDIVEEADGEAGWSRLEADPEILVMMTDLSMPKLDGFGLLGRVRKSQDARIKNTPVIVISGEEDLEVKQQALERGANDFVTKSTDRAEMLARVSAAAKLARTARELRATEESQARTATTDAQTGLATEHMLHVEGDKAMAHAARYHGETTLVLFELDKFDEVTCELGEAAAGQLINLVAKLVAGKLRKEETLARLDGPCFAVMLYANFSGATIYAERLKETIAAAKVNFRGQSLRITASIALANSVQDGLADFDGMLGLAQLRLARKRAGVVQPVAEGSAQPSDMTVAEALALIAQGKEALVQPQLPRLLESLQPLLALASTPTA</sequence>
<dbReference type="InterPro" id="IPR043128">
    <property type="entry name" value="Rev_trsase/Diguanyl_cyclase"/>
</dbReference>
<dbReference type="Pfam" id="PF00072">
    <property type="entry name" value="Response_reg"/>
    <property type="match status" value="1"/>
</dbReference>
<comment type="caution">
    <text evidence="5">The sequence shown here is derived from an EMBL/GenBank/DDBJ whole genome shotgun (WGS) entry which is preliminary data.</text>
</comment>
<gene>
    <name evidence="5" type="ORF">GCM10007907_41320</name>
</gene>
<dbReference type="PROSITE" id="PS50110">
    <property type="entry name" value="RESPONSE_REGULATORY"/>
    <property type="match status" value="1"/>
</dbReference>
<dbReference type="PROSITE" id="PS50887">
    <property type="entry name" value="GGDEF"/>
    <property type="match status" value="1"/>
</dbReference>
<evidence type="ECO:0000256" key="2">
    <source>
        <dbReference type="PROSITE-ProRule" id="PRU00169"/>
    </source>
</evidence>
<dbReference type="InterPro" id="IPR011006">
    <property type="entry name" value="CheY-like_superfamily"/>
</dbReference>
<organism evidence="5 6">
    <name type="scientific">Chitinimonas prasina</name>
    <dbReference type="NCBI Taxonomy" id="1434937"/>
    <lineage>
        <taxon>Bacteria</taxon>
        <taxon>Pseudomonadati</taxon>
        <taxon>Pseudomonadota</taxon>
        <taxon>Betaproteobacteria</taxon>
        <taxon>Neisseriales</taxon>
        <taxon>Chitinibacteraceae</taxon>
        <taxon>Chitinimonas</taxon>
    </lineage>
</organism>
<dbReference type="EMBL" id="BSOG01000008">
    <property type="protein sequence ID" value="GLR15342.1"/>
    <property type="molecule type" value="Genomic_DNA"/>
</dbReference>
<evidence type="ECO:0000259" key="3">
    <source>
        <dbReference type="PROSITE" id="PS50110"/>
    </source>
</evidence>
<keyword evidence="1 2" id="KW-0597">Phosphoprotein</keyword>
<evidence type="ECO:0000259" key="4">
    <source>
        <dbReference type="PROSITE" id="PS50887"/>
    </source>
</evidence>
<feature type="modified residue" description="4-aspartylphosphate" evidence="2">
    <location>
        <position position="61"/>
    </location>
</feature>
<dbReference type="InterPro" id="IPR029787">
    <property type="entry name" value="Nucleotide_cyclase"/>
</dbReference>
<evidence type="ECO:0008006" key="7">
    <source>
        <dbReference type="Google" id="ProtNLM"/>
    </source>
</evidence>
<reference evidence="6" key="1">
    <citation type="journal article" date="2019" name="Int. J. Syst. Evol. Microbiol.">
        <title>The Global Catalogue of Microorganisms (GCM) 10K type strain sequencing project: providing services to taxonomists for standard genome sequencing and annotation.</title>
        <authorList>
            <consortium name="The Broad Institute Genomics Platform"/>
            <consortium name="The Broad Institute Genome Sequencing Center for Infectious Disease"/>
            <person name="Wu L."/>
            <person name="Ma J."/>
        </authorList>
    </citation>
    <scope>NUCLEOTIDE SEQUENCE [LARGE SCALE GENOMIC DNA]</scope>
    <source>
        <strain evidence="6">NBRC 110044</strain>
    </source>
</reference>
<dbReference type="SUPFAM" id="SSF55073">
    <property type="entry name" value="Nucleotide cyclase"/>
    <property type="match status" value="1"/>
</dbReference>
<dbReference type="SMART" id="SM00448">
    <property type="entry name" value="REC"/>
    <property type="match status" value="1"/>
</dbReference>
<dbReference type="PANTHER" id="PTHR44591">
    <property type="entry name" value="STRESS RESPONSE REGULATOR PROTEIN 1"/>
    <property type="match status" value="1"/>
</dbReference>
<proteinExistence type="predicted"/>
<dbReference type="SUPFAM" id="SSF52172">
    <property type="entry name" value="CheY-like"/>
    <property type="match status" value="1"/>
</dbReference>
<dbReference type="InterPro" id="IPR000160">
    <property type="entry name" value="GGDEF_dom"/>
</dbReference>
<keyword evidence="6" id="KW-1185">Reference proteome</keyword>
<accession>A0ABQ5YNK6</accession>
<dbReference type="SMART" id="SM00267">
    <property type="entry name" value="GGDEF"/>
    <property type="match status" value="1"/>
</dbReference>
<dbReference type="Gene3D" id="3.30.70.270">
    <property type="match status" value="1"/>
</dbReference>
<evidence type="ECO:0000313" key="5">
    <source>
        <dbReference type="EMBL" id="GLR15342.1"/>
    </source>
</evidence>
<dbReference type="Proteomes" id="UP001156706">
    <property type="component" value="Unassembled WGS sequence"/>
</dbReference>
<feature type="domain" description="GGDEF" evidence="4">
    <location>
        <begin position="180"/>
        <end position="313"/>
    </location>
</feature>
<protein>
    <recommendedName>
        <fullName evidence="7">Response regulator</fullName>
    </recommendedName>
</protein>
<dbReference type="NCBIfam" id="TIGR00254">
    <property type="entry name" value="GGDEF"/>
    <property type="match status" value="1"/>
</dbReference>
<dbReference type="Gene3D" id="3.40.50.2300">
    <property type="match status" value="1"/>
</dbReference>
<dbReference type="PANTHER" id="PTHR44591:SF25">
    <property type="entry name" value="CHEMOTAXIS TWO-COMPONENT RESPONSE REGULATOR"/>
    <property type="match status" value="1"/>
</dbReference>
<name>A0ABQ5YNK6_9NEIS</name>